<dbReference type="EMBL" id="PYOU01000004">
    <property type="protein sequence ID" value="PSX11394.1"/>
    <property type="molecule type" value="Genomic_DNA"/>
</dbReference>
<dbReference type="EC" id="5.2.1.8" evidence="5"/>
<evidence type="ECO:0000256" key="4">
    <source>
        <dbReference type="ARBA" id="ARBA00023235"/>
    </source>
</evidence>
<dbReference type="InterPro" id="IPR029000">
    <property type="entry name" value="Cyclophilin-like_dom_sf"/>
</dbReference>
<dbReference type="PROSITE" id="PS00170">
    <property type="entry name" value="CSA_PPIASE_1"/>
    <property type="match status" value="1"/>
</dbReference>
<comment type="caution">
    <text evidence="7">The sequence shown here is derived from an EMBL/GenBank/DDBJ whole genome shotgun (WGS) entry which is preliminary data.</text>
</comment>
<evidence type="ECO:0000256" key="5">
    <source>
        <dbReference type="RuleBase" id="RU363019"/>
    </source>
</evidence>
<accession>A0ABX5H6F6</accession>
<evidence type="ECO:0000259" key="6">
    <source>
        <dbReference type="PROSITE" id="PS50072"/>
    </source>
</evidence>
<dbReference type="Gene3D" id="2.40.100.10">
    <property type="entry name" value="Cyclophilin-like"/>
    <property type="match status" value="1"/>
</dbReference>
<organism evidence="7 8">
    <name type="scientific">Photobacterium angustum</name>
    <dbReference type="NCBI Taxonomy" id="661"/>
    <lineage>
        <taxon>Bacteria</taxon>
        <taxon>Pseudomonadati</taxon>
        <taxon>Pseudomonadota</taxon>
        <taxon>Gammaproteobacteria</taxon>
        <taxon>Vibrionales</taxon>
        <taxon>Vibrionaceae</taxon>
        <taxon>Photobacterium</taxon>
    </lineage>
</organism>
<evidence type="ECO:0000313" key="8">
    <source>
        <dbReference type="Proteomes" id="UP000240989"/>
    </source>
</evidence>
<dbReference type="PRINTS" id="PR00153">
    <property type="entry name" value="CSAPPISMRASE"/>
</dbReference>
<dbReference type="Pfam" id="PF00160">
    <property type="entry name" value="Pro_isomerase"/>
    <property type="match status" value="1"/>
</dbReference>
<name>A0ABX5H6F6_PHOAN</name>
<protein>
    <recommendedName>
        <fullName evidence="5">Peptidyl-prolyl cis-trans isomerase</fullName>
        <shortName evidence="5">PPIase</shortName>
        <ecNumber evidence="5">5.2.1.8</ecNumber>
    </recommendedName>
</protein>
<evidence type="ECO:0000256" key="2">
    <source>
        <dbReference type="ARBA" id="ARBA00007365"/>
    </source>
</evidence>
<evidence type="ECO:0000256" key="3">
    <source>
        <dbReference type="ARBA" id="ARBA00023110"/>
    </source>
</evidence>
<dbReference type="RefSeq" id="WP_045151766.1">
    <property type="nucleotide sequence ID" value="NZ_JZSW01000002.1"/>
</dbReference>
<reference evidence="7 8" key="1">
    <citation type="submission" date="2018-01" db="EMBL/GenBank/DDBJ databases">
        <title>Whole genome sequencing of Histamine producing bacteria.</title>
        <authorList>
            <person name="Butler K."/>
        </authorList>
    </citation>
    <scope>NUCLEOTIDE SEQUENCE [LARGE SCALE GENOMIC DNA]</scope>
    <source>
        <strain evidence="7 8">A6-1</strain>
    </source>
</reference>
<evidence type="ECO:0000256" key="1">
    <source>
        <dbReference type="ARBA" id="ARBA00002388"/>
    </source>
</evidence>
<dbReference type="PIRSF" id="PIRSF001467">
    <property type="entry name" value="Peptidylpro_ismrse"/>
    <property type="match status" value="1"/>
</dbReference>
<keyword evidence="4 5" id="KW-0413">Isomerase</keyword>
<dbReference type="SUPFAM" id="SSF50891">
    <property type="entry name" value="Cyclophilin-like"/>
    <property type="match status" value="1"/>
</dbReference>
<dbReference type="InterPro" id="IPR002130">
    <property type="entry name" value="Cyclophilin-type_PPIase_dom"/>
</dbReference>
<dbReference type="PANTHER" id="PTHR43246">
    <property type="entry name" value="PEPTIDYL-PROLYL CIS-TRANS ISOMERASE CYP38, CHLOROPLASTIC"/>
    <property type="match status" value="1"/>
</dbReference>
<evidence type="ECO:0000313" key="7">
    <source>
        <dbReference type="EMBL" id="PSX11394.1"/>
    </source>
</evidence>
<comment type="similarity">
    <text evidence="2 5">Belongs to the cyclophilin-type PPIase family.</text>
</comment>
<keyword evidence="8" id="KW-1185">Reference proteome</keyword>
<dbReference type="InterPro" id="IPR024936">
    <property type="entry name" value="Cyclophilin-type_PPIase"/>
</dbReference>
<sequence length="164" mass="18148">MIIFTTNVGDITIELNKQKAPVTVKNFLKYCQDGFYNGTIFHRVIKGFMIQGGGYTVKMKEKPTRAPIVNEANRGLKNVIGTIAMARTDAPHSATAEFFINVADNDFLDHTATTNVGWGYTVFGQVSAGMDVVNKISKVKTLSIRDHEDVPRDPIVIEKVTIVE</sequence>
<proteinExistence type="inferred from homology"/>
<comment type="catalytic activity">
    <reaction evidence="5">
        <text>[protein]-peptidylproline (omega=180) = [protein]-peptidylproline (omega=0)</text>
        <dbReference type="Rhea" id="RHEA:16237"/>
        <dbReference type="Rhea" id="RHEA-COMP:10747"/>
        <dbReference type="Rhea" id="RHEA-COMP:10748"/>
        <dbReference type="ChEBI" id="CHEBI:83833"/>
        <dbReference type="ChEBI" id="CHEBI:83834"/>
        <dbReference type="EC" id="5.2.1.8"/>
    </reaction>
</comment>
<dbReference type="CDD" id="cd01920">
    <property type="entry name" value="cyclophilin_EcCYP_like"/>
    <property type="match status" value="1"/>
</dbReference>
<dbReference type="Proteomes" id="UP000240989">
    <property type="component" value="Unassembled WGS sequence"/>
</dbReference>
<feature type="domain" description="PPIase cyclophilin-type" evidence="6">
    <location>
        <begin position="1"/>
        <end position="162"/>
    </location>
</feature>
<keyword evidence="3 5" id="KW-0697">Rotamase</keyword>
<dbReference type="InterPro" id="IPR044665">
    <property type="entry name" value="E_coli_cyclophilin_A-like"/>
</dbReference>
<dbReference type="InterPro" id="IPR020892">
    <property type="entry name" value="Cyclophilin-type_PPIase_CS"/>
</dbReference>
<dbReference type="PROSITE" id="PS50072">
    <property type="entry name" value="CSA_PPIASE_2"/>
    <property type="match status" value="1"/>
</dbReference>
<comment type="function">
    <text evidence="1 5">PPIases accelerate the folding of proteins. It catalyzes the cis-trans isomerization of proline imidic peptide bonds in oligopeptides.</text>
</comment>
<gene>
    <name evidence="7" type="ORF">C0W27_06680</name>
</gene>